<reference evidence="3 4" key="1">
    <citation type="journal article" date="2021" name="Arch. Microbiol.">
        <title>Myceligenerans indicum sp. nov., an actinobacterium isolated from mangrove sediment of Sundarbans, India.</title>
        <authorList>
            <person name="Asha K."/>
            <person name="Bhadury P."/>
        </authorList>
    </citation>
    <scope>NUCLEOTIDE SEQUENCE [LARGE SCALE GENOMIC DNA]</scope>
    <source>
        <strain evidence="3 4">I2</strain>
    </source>
</reference>
<dbReference type="InterPro" id="IPR054363">
    <property type="entry name" value="GH95_cat"/>
</dbReference>
<accession>A0ABS1LG86</accession>
<name>A0ABS1LG86_9MICO</name>
<dbReference type="CDD" id="cd00161">
    <property type="entry name" value="beta-trefoil_Ricin-like"/>
    <property type="match status" value="1"/>
</dbReference>
<dbReference type="RefSeq" id="WP_201845008.1">
    <property type="nucleotide sequence ID" value="NZ_JABBYC010000002.1"/>
</dbReference>
<dbReference type="Pfam" id="PF14498">
    <property type="entry name" value="Glyco_hyd_65N_2"/>
    <property type="match status" value="1"/>
</dbReference>
<gene>
    <name evidence="3" type="ORF">HGK34_02540</name>
</gene>
<feature type="region of interest" description="Disordered" evidence="1">
    <location>
        <begin position="1"/>
        <end position="26"/>
    </location>
</feature>
<dbReference type="Gene3D" id="2.60.40.1180">
    <property type="entry name" value="Golgi alpha-mannosidase II"/>
    <property type="match status" value="1"/>
</dbReference>
<dbReference type="InterPro" id="IPR008928">
    <property type="entry name" value="6-hairpin_glycosidase_sf"/>
</dbReference>
<comment type="caution">
    <text evidence="3">The sequence shown here is derived from an EMBL/GenBank/DDBJ whole genome shotgun (WGS) entry which is preliminary data.</text>
</comment>
<dbReference type="Pfam" id="PF22124">
    <property type="entry name" value="Glyco_hydro_95_cat"/>
    <property type="match status" value="1"/>
</dbReference>
<protein>
    <submittedName>
        <fullName evidence="3">Glycoside hydrolase family 95 protein</fullName>
    </submittedName>
</protein>
<dbReference type="PROSITE" id="PS50231">
    <property type="entry name" value="RICIN_B_LECTIN"/>
    <property type="match status" value="3"/>
</dbReference>
<dbReference type="Pfam" id="PF21307">
    <property type="entry name" value="Glyco_hydro_95_C"/>
    <property type="match status" value="1"/>
</dbReference>
<proteinExistence type="predicted"/>
<dbReference type="EMBL" id="JABBYC010000002">
    <property type="protein sequence ID" value="MBL0885169.1"/>
    <property type="molecule type" value="Genomic_DNA"/>
</dbReference>
<feature type="domain" description="Ricin B lectin" evidence="2">
    <location>
        <begin position="827"/>
        <end position="953"/>
    </location>
</feature>
<dbReference type="PANTHER" id="PTHR31084">
    <property type="entry name" value="ALPHA-L-FUCOSIDASE 2"/>
    <property type="match status" value="1"/>
</dbReference>
<evidence type="ECO:0000256" key="1">
    <source>
        <dbReference type="SAM" id="MobiDB-lite"/>
    </source>
</evidence>
<dbReference type="SMART" id="SM00458">
    <property type="entry name" value="RICIN"/>
    <property type="match status" value="2"/>
</dbReference>
<dbReference type="SUPFAM" id="SSF48208">
    <property type="entry name" value="Six-hairpin glycosidases"/>
    <property type="match status" value="1"/>
</dbReference>
<dbReference type="SUPFAM" id="SSF50370">
    <property type="entry name" value="Ricin B-like lectins"/>
    <property type="match status" value="3"/>
</dbReference>
<dbReference type="Gene3D" id="2.70.98.50">
    <property type="entry name" value="putative glycoside hydrolase family protein from bacillus halodurans"/>
    <property type="match status" value="1"/>
</dbReference>
<sequence>MTDEVRSCAPRATRPTRSGTLPPRRAGRSAAAAALALLLGTPMVVLPAQAAEVAAQADADPDTLWYDEPATDWETQALPIGNGALGAMVFGGVASERLQFNEKSLWTGGPGASGYNFGNWTSPRPGAIDEVVAAIDQNGSASPTWVVGKLGQPKTAFGAYQTFGDLHLDMADQTPYSGYRRELDIAEGVAAVSYTHNGVHHTREYFASNPGDVIVGRLGADQPGEVSFTLRYSSPRSDFSATAANGRLTIRGTLADNGMVFESQVQVLADGGAVSSDGDTVTVTGADSATLVLGAGTDYADTYPTYRGTDPHAAVTSAVDAASATSYETLRADHVADHKALFDRVSLDIGQVMPDKPTDDLLAAYTGGSSADDRALEALFYQYGRYLLIASSRPGSLPANLQGVWNDSTSPPWNSDYHTNINVQMNYWLAGQTNLSETAEPYLRYVEQMMAPGQVTAQEMFDSPGWVVHNETNPFGFTGVHTYAESFWFPEANGWLASQLYDLATFTGDPEELDRTYQVLKGASEFWLANLRTDPRDGKLVVTPSFSPEHGDFTSGDAMAQQIVHGLFTDTIDAATELGVDPTLRAQIQSALDDLDPGLQAGSWGQLQEWKDDRDSQTDTHRHVSHLYALHPGHQIQAGGAFGEAAAVSLNARGDGGTGWSKAWKINFWARLLDGDRAHKLLAEQLRNSTLTNLFDTHPPFQIDGNFGATAGMTEMLVQSQNDEIHVLPAKPSVWADGSVTGLKARGGATVDVSWTSAGGTTATVTPAMSGELTVRSSVVPWPHTLVDTSTGQSVPGTVSGDRITFIATEGHAYRLSGTASAAPAGSGPIVGVGSSRCVDTAGGSGAGGTDVVISDCVGAASQDWRFDPATSRIVGVDGKCMDASGGSSANGTPVILWDCHAGANQQWTLTPDGYLTGIGGKCLDARDEGTANGTRLQLWDCHGTDNQRWSTGLVNPASNLCMTASGRGGAARIENCDRGPDQRWLLGGASGPITAGGGLCLDASGGSSANGTPVILWTCSGSANQQWTLNADGSITGVGGKCLDVPGGSSNPGTELELWTCNSSLAQKWVM</sequence>
<dbReference type="Proteomes" id="UP000675409">
    <property type="component" value="Unassembled WGS sequence"/>
</dbReference>
<dbReference type="InterPro" id="IPR027414">
    <property type="entry name" value="GH95_N_dom"/>
</dbReference>
<dbReference type="Pfam" id="PF00652">
    <property type="entry name" value="Ricin_B_lectin"/>
    <property type="match status" value="2"/>
</dbReference>
<dbReference type="InterPro" id="IPR035992">
    <property type="entry name" value="Ricin_B-like_lectins"/>
</dbReference>
<keyword evidence="4" id="KW-1185">Reference proteome</keyword>
<dbReference type="InterPro" id="IPR013780">
    <property type="entry name" value="Glyco_hydro_b"/>
</dbReference>
<dbReference type="GO" id="GO:0016787">
    <property type="term" value="F:hydrolase activity"/>
    <property type="evidence" value="ECO:0007669"/>
    <property type="project" value="UniProtKB-KW"/>
</dbReference>
<evidence type="ECO:0000313" key="3">
    <source>
        <dbReference type="EMBL" id="MBL0885169.1"/>
    </source>
</evidence>
<feature type="domain" description="Ricin B lectin" evidence="2">
    <location>
        <begin position="954"/>
        <end position="1071"/>
    </location>
</feature>
<evidence type="ECO:0000313" key="4">
    <source>
        <dbReference type="Proteomes" id="UP000675409"/>
    </source>
</evidence>
<dbReference type="PANTHER" id="PTHR31084:SF19">
    <property type="entry name" value="GLYCOSYL HYDROLASE FAMILY 95 N-TERMINAL DOMAIN-CONTAINING PROTEIN"/>
    <property type="match status" value="1"/>
</dbReference>
<organism evidence="3 4">
    <name type="scientific">Myceligenerans indicum</name>
    <dbReference type="NCBI Taxonomy" id="2593663"/>
    <lineage>
        <taxon>Bacteria</taxon>
        <taxon>Bacillati</taxon>
        <taxon>Actinomycetota</taxon>
        <taxon>Actinomycetes</taxon>
        <taxon>Micrococcales</taxon>
        <taxon>Promicromonosporaceae</taxon>
        <taxon>Myceligenerans</taxon>
    </lineage>
</organism>
<dbReference type="InterPro" id="IPR049053">
    <property type="entry name" value="AFCA-like_C"/>
</dbReference>
<keyword evidence="3" id="KW-0378">Hydrolase</keyword>
<dbReference type="InterPro" id="IPR000772">
    <property type="entry name" value="Ricin_B_lectin"/>
</dbReference>
<dbReference type="Gene3D" id="2.80.10.50">
    <property type="match status" value="3"/>
</dbReference>
<evidence type="ECO:0000259" key="2">
    <source>
        <dbReference type="SMART" id="SM00458"/>
    </source>
</evidence>